<organism evidence="4 5">
    <name type="scientific">Actinoplanes couchii</name>
    <dbReference type="NCBI Taxonomy" id="403638"/>
    <lineage>
        <taxon>Bacteria</taxon>
        <taxon>Bacillati</taxon>
        <taxon>Actinomycetota</taxon>
        <taxon>Actinomycetes</taxon>
        <taxon>Micromonosporales</taxon>
        <taxon>Micromonosporaceae</taxon>
        <taxon>Actinoplanes</taxon>
    </lineage>
</organism>
<dbReference type="SUPFAM" id="SSF141868">
    <property type="entry name" value="EAL domain-like"/>
    <property type="match status" value="1"/>
</dbReference>
<dbReference type="InterPro" id="IPR035919">
    <property type="entry name" value="EAL_sf"/>
</dbReference>
<feature type="transmembrane region" description="Helical" evidence="1">
    <location>
        <begin position="185"/>
        <end position="205"/>
    </location>
</feature>
<dbReference type="InterPro" id="IPR029787">
    <property type="entry name" value="Nucleotide_cyclase"/>
</dbReference>
<dbReference type="PANTHER" id="PTHR44757:SF2">
    <property type="entry name" value="BIOFILM ARCHITECTURE MAINTENANCE PROTEIN MBAA"/>
    <property type="match status" value="1"/>
</dbReference>
<evidence type="ECO:0000259" key="3">
    <source>
        <dbReference type="PROSITE" id="PS50887"/>
    </source>
</evidence>
<feature type="domain" description="GGDEF" evidence="3">
    <location>
        <begin position="352"/>
        <end position="483"/>
    </location>
</feature>
<dbReference type="CDD" id="cd01949">
    <property type="entry name" value="GGDEF"/>
    <property type="match status" value="1"/>
</dbReference>
<proteinExistence type="predicted"/>
<feature type="transmembrane region" description="Helical" evidence="1">
    <location>
        <begin position="211"/>
        <end position="232"/>
    </location>
</feature>
<name>A0ABQ3XP36_9ACTN</name>
<dbReference type="Gene3D" id="3.30.70.270">
    <property type="match status" value="1"/>
</dbReference>
<dbReference type="InterPro" id="IPR000160">
    <property type="entry name" value="GGDEF_dom"/>
</dbReference>
<feature type="transmembrane region" description="Helical" evidence="1">
    <location>
        <begin position="85"/>
        <end position="105"/>
    </location>
</feature>
<comment type="caution">
    <text evidence="4">The sequence shown here is derived from an EMBL/GenBank/DDBJ whole genome shotgun (WGS) entry which is preliminary data.</text>
</comment>
<protein>
    <recommendedName>
        <fullName evidence="6">Diguanylate cyclase/phosphodiesterase</fullName>
    </recommendedName>
</protein>
<dbReference type="Proteomes" id="UP000612282">
    <property type="component" value="Unassembled WGS sequence"/>
</dbReference>
<feature type="transmembrane region" description="Helical" evidence="1">
    <location>
        <begin position="20"/>
        <end position="41"/>
    </location>
</feature>
<dbReference type="InterPro" id="IPR043128">
    <property type="entry name" value="Rev_trsase/Diguanyl_cyclase"/>
</dbReference>
<feature type="domain" description="EAL" evidence="2">
    <location>
        <begin position="492"/>
        <end position="747"/>
    </location>
</feature>
<keyword evidence="5" id="KW-1185">Reference proteome</keyword>
<keyword evidence="1" id="KW-0812">Transmembrane</keyword>
<dbReference type="PANTHER" id="PTHR44757">
    <property type="entry name" value="DIGUANYLATE CYCLASE DGCP"/>
    <property type="match status" value="1"/>
</dbReference>
<feature type="transmembrane region" description="Helical" evidence="1">
    <location>
        <begin position="253"/>
        <end position="272"/>
    </location>
</feature>
<dbReference type="InterPro" id="IPR052155">
    <property type="entry name" value="Biofilm_reg_signaling"/>
</dbReference>
<dbReference type="EMBL" id="BOMG01000105">
    <property type="protein sequence ID" value="GID60271.1"/>
    <property type="molecule type" value="Genomic_DNA"/>
</dbReference>
<evidence type="ECO:0000256" key="1">
    <source>
        <dbReference type="SAM" id="Phobius"/>
    </source>
</evidence>
<reference evidence="4 5" key="1">
    <citation type="submission" date="2021-01" db="EMBL/GenBank/DDBJ databases">
        <title>Whole genome shotgun sequence of Actinoplanes couchii NBRC 106145.</title>
        <authorList>
            <person name="Komaki H."/>
            <person name="Tamura T."/>
        </authorList>
    </citation>
    <scope>NUCLEOTIDE SEQUENCE [LARGE SCALE GENOMIC DNA]</scope>
    <source>
        <strain evidence="4 5">NBRC 106145</strain>
    </source>
</reference>
<feature type="transmembrane region" description="Helical" evidence="1">
    <location>
        <begin position="151"/>
        <end position="173"/>
    </location>
</feature>
<dbReference type="InterPro" id="IPR001633">
    <property type="entry name" value="EAL_dom"/>
</dbReference>
<accession>A0ABQ3XP36</accession>
<keyword evidence="1" id="KW-0472">Membrane</keyword>
<evidence type="ECO:0000313" key="4">
    <source>
        <dbReference type="EMBL" id="GID60271.1"/>
    </source>
</evidence>
<gene>
    <name evidence="4" type="ORF">Aco03nite_086750</name>
</gene>
<dbReference type="PROSITE" id="PS50883">
    <property type="entry name" value="EAL"/>
    <property type="match status" value="1"/>
</dbReference>
<dbReference type="SUPFAM" id="SSF55073">
    <property type="entry name" value="Nucleotide cyclase"/>
    <property type="match status" value="1"/>
</dbReference>
<dbReference type="Pfam" id="PF00990">
    <property type="entry name" value="GGDEF"/>
    <property type="match status" value="1"/>
</dbReference>
<sequence>MLLSTAWTVVGLWHQWAHPVVGWLPLPVGITLAAYACRQASKAPNIDAGTRRFWRHLAVACGFYLGGIVANTVDAVGGPTPSQRITATTLVWYLAVLGIVLWALLRLPSWQRTRSDWLRFSLDACVVLVTSSALVWYFSLHAHPQWAARTGSGGAMLVIVAVGFISVATFVKVAFAGAGRLNRRAVHILAVGSAASTVAGSLTPFLNDYPYLSSTLVAVPIGALGIQLAAIAQVRDSGRPPRARRRSRWVAGLPYLAVVAMNVLLLATNSAYPGENDIIKIGAVAITVLVMVRQILVLRDNRRLLETVDSNLTALRGFQAELTHQASHDPLTGVANRTSLDTHLDRLLSSGTPMHVALLDLDNFKIVNDRLGHRTGDRLLKTISARLTETVGGNGLVARLGGDEFAVVLPGAEAMQVTVLLDRVTTVLRQPIEGIGSLTGCAASIGVTTSWAGDTPEELLRRADVAMYAAKEQGGNRLHWFDAAMDHRAAESARLGADLEHALARGEMFLLYQPIVELPSHRHAGVEVLLRWKHPLRGLIPPDVFIPMSEQSGLIIDIGRWVLENACRQATTWQREYGDDAPEKVSINVSARQLAEPSFVSDVEDILTRTGVDRSRLMLEITETAVLDSGPALAAVRELRRRGLRVALDDFGTGQSSLSLLLDCPVDVLKVDKSFVSGSAVGNAGAAIVEGLIGFTSRLHLDAVAEGVETFDQAEHLHSAGYRFAQGYLFGRPMPAEAIEATLARNRREDAAPSYTVTIVG</sequence>
<dbReference type="SMART" id="SM00267">
    <property type="entry name" value="GGDEF"/>
    <property type="match status" value="1"/>
</dbReference>
<keyword evidence="1" id="KW-1133">Transmembrane helix</keyword>
<feature type="transmembrane region" description="Helical" evidence="1">
    <location>
        <begin position="53"/>
        <end position="73"/>
    </location>
</feature>
<evidence type="ECO:0000313" key="5">
    <source>
        <dbReference type="Proteomes" id="UP000612282"/>
    </source>
</evidence>
<dbReference type="PROSITE" id="PS50887">
    <property type="entry name" value="GGDEF"/>
    <property type="match status" value="1"/>
</dbReference>
<evidence type="ECO:0000259" key="2">
    <source>
        <dbReference type="PROSITE" id="PS50883"/>
    </source>
</evidence>
<dbReference type="NCBIfam" id="TIGR00254">
    <property type="entry name" value="GGDEF"/>
    <property type="match status" value="1"/>
</dbReference>
<dbReference type="Pfam" id="PF00563">
    <property type="entry name" value="EAL"/>
    <property type="match status" value="1"/>
</dbReference>
<dbReference type="SMART" id="SM00052">
    <property type="entry name" value="EAL"/>
    <property type="match status" value="1"/>
</dbReference>
<feature type="transmembrane region" description="Helical" evidence="1">
    <location>
        <begin position="117"/>
        <end position="139"/>
    </location>
</feature>
<dbReference type="CDD" id="cd01948">
    <property type="entry name" value="EAL"/>
    <property type="match status" value="1"/>
</dbReference>
<evidence type="ECO:0008006" key="6">
    <source>
        <dbReference type="Google" id="ProtNLM"/>
    </source>
</evidence>
<dbReference type="Gene3D" id="3.20.20.450">
    <property type="entry name" value="EAL domain"/>
    <property type="match status" value="1"/>
</dbReference>